<dbReference type="NCBIfam" id="TIGR00209">
    <property type="entry name" value="galT_1"/>
    <property type="match status" value="1"/>
</dbReference>
<evidence type="ECO:0000259" key="10">
    <source>
        <dbReference type="Pfam" id="PF01087"/>
    </source>
</evidence>
<dbReference type="GO" id="GO:0008108">
    <property type="term" value="F:UDP-glucose:hexose-1-phosphate uridylyltransferase activity"/>
    <property type="evidence" value="ECO:0007669"/>
    <property type="project" value="UniProtKB-UniRule"/>
</dbReference>
<keyword evidence="2 12" id="KW-0808">Transferase</keyword>
<feature type="binding site" evidence="9">
    <location>
        <position position="112"/>
    </location>
    <ligand>
        <name>Zn(2+)</name>
        <dbReference type="ChEBI" id="CHEBI:29105"/>
    </ligand>
</feature>
<feature type="domain" description="Galactose-1-phosphate uridyl transferase N-terminal" evidence="10">
    <location>
        <begin position="69"/>
        <end position="175"/>
    </location>
</feature>
<comment type="cofactor">
    <cofactor evidence="9">
        <name>Zn(2+)</name>
        <dbReference type="ChEBI" id="CHEBI:29105"/>
    </cofactor>
    <text evidence="9">Binds 1 zinc ion per subunit.</text>
</comment>
<dbReference type="SUPFAM" id="SSF54197">
    <property type="entry name" value="HIT-like"/>
    <property type="match status" value="2"/>
</dbReference>
<evidence type="ECO:0000256" key="3">
    <source>
        <dbReference type="ARBA" id="ARBA00022695"/>
    </source>
</evidence>
<protein>
    <recommendedName>
        <fullName evidence="7">Galactose-1-phosphate uridylyltransferase</fullName>
        <ecNumber evidence="7">2.7.7.12</ecNumber>
    </recommendedName>
</protein>
<dbReference type="Proteomes" id="UP000230821">
    <property type="component" value="Unassembled WGS sequence"/>
</dbReference>
<keyword evidence="5 9" id="KW-0862">Zinc</keyword>
<feature type="binding site" evidence="9">
    <location>
        <position position="42"/>
    </location>
    <ligand>
        <name>Zn(2+)</name>
        <dbReference type="ChEBI" id="CHEBI:29105"/>
    </ligand>
</feature>
<sequence>MPELRKDPISGRWVIISTNRGKRPSDFGQTIERQGGGFCPFCEGNEATTPSEVFAYRPEGTVPNSPGWELRVVPNKFPALKIEGDLNKMGEGMFDKMNGVGAHEVLIETPRHEATLPDLDTAHIEKIFWAFRARVLDLQNDRRFKYIMMFKNNGSAAGASLEHPHSQLIALPVVPLAVQAEMDGAKTYYAYKDRCVFCDIIHQEKSSGSRVVSENDDFIVICPYAPRFPFETWIIPKRHSSVFENSDDTLYRNLSLALKDTITRLGKVLQTPPYNYVIHNAPLHEEHDVPYYHWHLEIMPKLTKVAGFEWGTGFYINPTPPEDAAQFLREVEQ</sequence>
<organism evidence="12 13">
    <name type="scientific">candidate division KSB3 bacterium</name>
    <dbReference type="NCBI Taxonomy" id="2044937"/>
    <lineage>
        <taxon>Bacteria</taxon>
        <taxon>candidate division KSB3</taxon>
    </lineage>
</organism>
<dbReference type="Pfam" id="PF01087">
    <property type="entry name" value="GalP_UDP_transf"/>
    <property type="match status" value="1"/>
</dbReference>
<evidence type="ECO:0000313" key="13">
    <source>
        <dbReference type="Proteomes" id="UP000230821"/>
    </source>
</evidence>
<gene>
    <name evidence="12" type="primary">galT</name>
    <name evidence="12" type="ORF">CSA56_10000</name>
</gene>
<dbReference type="EC" id="2.7.7.12" evidence="7"/>
<reference evidence="12 13" key="1">
    <citation type="submission" date="2017-10" db="EMBL/GenBank/DDBJ databases">
        <title>Novel microbial diversity and functional potential in the marine mammal oral microbiome.</title>
        <authorList>
            <person name="Dudek N.K."/>
            <person name="Sun C.L."/>
            <person name="Burstein D."/>
            <person name="Kantor R.S."/>
            <person name="Aliaga Goltsman D.S."/>
            <person name="Bik E.M."/>
            <person name="Thomas B.C."/>
            <person name="Banfield J.F."/>
            <person name="Relman D.A."/>
        </authorList>
    </citation>
    <scope>NUCLEOTIDE SEQUENCE [LARGE SCALE GENOMIC DNA]</scope>
    <source>
        <strain evidence="12">DOLJORAL78_47_16</strain>
    </source>
</reference>
<name>A0A2G6KDW9_9BACT</name>
<evidence type="ECO:0000313" key="12">
    <source>
        <dbReference type="EMBL" id="PIE33835.1"/>
    </source>
</evidence>
<comment type="similarity">
    <text evidence="1">Belongs to the galactose-1-phosphate uridylyltransferase type 1 family.</text>
</comment>
<evidence type="ECO:0000256" key="8">
    <source>
        <dbReference type="PIRSR" id="PIRSR000808-1"/>
    </source>
</evidence>
<comment type="caution">
    <text evidence="12">The sequence shown here is derived from an EMBL/GenBank/DDBJ whole genome shotgun (WGS) entry which is preliminary data.</text>
</comment>
<dbReference type="GO" id="GO:0008270">
    <property type="term" value="F:zinc ion binding"/>
    <property type="evidence" value="ECO:0007669"/>
    <property type="project" value="InterPro"/>
</dbReference>
<feature type="binding site" evidence="9">
    <location>
        <position position="39"/>
    </location>
    <ligand>
        <name>Zn(2+)</name>
        <dbReference type="ChEBI" id="CHEBI:29105"/>
    </ligand>
</feature>
<dbReference type="InterPro" id="IPR005850">
    <property type="entry name" value="GalP_Utransf_C"/>
</dbReference>
<dbReference type="AlphaFoldDB" id="A0A2G6KDW9"/>
<evidence type="ECO:0000256" key="9">
    <source>
        <dbReference type="PIRSR" id="PIRSR000808-3"/>
    </source>
</evidence>
<feature type="domain" description="Galactose-1-phosphate uridyl transferase C-terminal" evidence="11">
    <location>
        <begin position="185"/>
        <end position="298"/>
    </location>
</feature>
<feature type="active site" description="Tele-UMP-histidine intermediate" evidence="8">
    <location>
        <position position="165"/>
    </location>
</feature>
<dbReference type="UniPathway" id="UPA00214"/>
<dbReference type="GO" id="GO:0006012">
    <property type="term" value="P:galactose metabolic process"/>
    <property type="evidence" value="ECO:0007669"/>
    <property type="project" value="UniProtKB-UniRule"/>
</dbReference>
<dbReference type="Pfam" id="PF02744">
    <property type="entry name" value="GalP_UDP_tr_C"/>
    <property type="match status" value="1"/>
</dbReference>
<dbReference type="EMBL" id="PDSK01000094">
    <property type="protein sequence ID" value="PIE33835.1"/>
    <property type="molecule type" value="Genomic_DNA"/>
</dbReference>
<dbReference type="Gene3D" id="3.30.428.10">
    <property type="entry name" value="HIT-like"/>
    <property type="match status" value="2"/>
</dbReference>
<evidence type="ECO:0000256" key="2">
    <source>
        <dbReference type="ARBA" id="ARBA00022679"/>
    </source>
</evidence>
<evidence type="ECO:0000256" key="1">
    <source>
        <dbReference type="ARBA" id="ARBA00010951"/>
    </source>
</evidence>
<feature type="binding site" evidence="9">
    <location>
        <position position="163"/>
    </location>
    <ligand>
        <name>Zn(2+)</name>
        <dbReference type="ChEBI" id="CHEBI:29105"/>
    </ligand>
</feature>
<proteinExistence type="inferred from homology"/>
<dbReference type="InterPro" id="IPR036265">
    <property type="entry name" value="HIT-like_sf"/>
</dbReference>
<evidence type="ECO:0000256" key="6">
    <source>
        <dbReference type="ARBA" id="ARBA00023277"/>
    </source>
</evidence>
<keyword evidence="3 12" id="KW-0548">Nucleotidyltransferase</keyword>
<keyword evidence="4 9" id="KW-0479">Metal-binding</keyword>
<dbReference type="InterPro" id="IPR005849">
    <property type="entry name" value="GalP_Utransf_N"/>
</dbReference>
<dbReference type="PANTHER" id="PTHR42763">
    <property type="entry name" value="ADP-GLUCOSE PHOSPHORYLASE"/>
    <property type="match status" value="1"/>
</dbReference>
<evidence type="ECO:0000256" key="5">
    <source>
        <dbReference type="ARBA" id="ARBA00022833"/>
    </source>
</evidence>
<evidence type="ECO:0000256" key="7">
    <source>
        <dbReference type="NCBIfam" id="TIGR00209"/>
    </source>
</evidence>
<evidence type="ECO:0000256" key="4">
    <source>
        <dbReference type="ARBA" id="ARBA00022723"/>
    </source>
</evidence>
<dbReference type="InterPro" id="IPR001937">
    <property type="entry name" value="GalP_UDPtransf1"/>
</dbReference>
<keyword evidence="6" id="KW-0119">Carbohydrate metabolism</keyword>
<accession>A0A2G6KDW9</accession>
<dbReference type="PANTHER" id="PTHR42763:SF1">
    <property type="entry name" value="UDP-GLUCOSE--HEXOSE-1-PHOSPHATE URIDYLYLTRANSFERASE"/>
    <property type="match status" value="1"/>
</dbReference>
<dbReference type="PIRSF" id="PIRSF000808">
    <property type="entry name" value="GalT"/>
    <property type="match status" value="1"/>
</dbReference>
<dbReference type="InterPro" id="IPR053177">
    <property type="entry name" value="ADP-glucose_phosphorylase"/>
</dbReference>
<evidence type="ECO:0000259" key="11">
    <source>
        <dbReference type="Pfam" id="PF02744"/>
    </source>
</evidence>